<feature type="region of interest" description="Disordered" evidence="1">
    <location>
        <begin position="543"/>
        <end position="588"/>
    </location>
</feature>
<protein>
    <submittedName>
        <fullName evidence="3">Protein KRBA1</fullName>
    </submittedName>
</protein>
<dbReference type="InterPro" id="IPR040095">
    <property type="entry name" value="KRBA1"/>
</dbReference>
<sequence>MFYQDVMRENYAALASLGTAELLPLSAFLSPTEPEGTMGDGSRAEEEQEPRVQSGLLGGPPKHSLPLSALVQLVKGIPEFLLREVPESSEDNVRASPAAEPTSKPGSTGKGGPAVLGSQPQIPSCSPDKKSCWNQEGEVPGPGFSPGSSPLQGLIDCLREILVPGPQHPEAPPSRLYPHPTLSRLEPGSGSPPLEVKVEATPGACFLQHRPGQLTETPEAISSHPSPSGARPPPQQEGPWASDTTTWLHVASRASSSPLEALEACLKGIPLSGSSPWQPSTTSWSWSPQQGPSESPRPEPKSQGSYKSEVSRGPLPPLGLQGPVRDHAARHPGLHGSPATSLSSSSTGHLDFRSSEGRHRHRPGIGTAAKPSPLHHLERSLEGMLPVQPLRFSCLASPSPSPSPSPSSSEGENQRLEAHLGPLPLQAPPHLTPCLEERPAPGHEAWQQTRSLQLAPDSSPVTANSEVPAVPTGPVCPCRTLQQELSSLSTTLSRKLDWLATTLASLSRDVAAMKDQVNRLRWHPQAHKLKGWGSRLRPRAYRCPPYRRRPGPARPRHKLLRGPGEGGSVGPPVRKRQPPGTARGSAPPLGLTCGCVARTVYPPETPHLSPVPAPMAPQTVPSPEASAVAAPAHILTQLMDTGGAQGTVPKASWGGGHGEVRWAPC</sequence>
<dbReference type="Proteomes" id="UP000504623">
    <property type="component" value="Unplaced"/>
</dbReference>
<evidence type="ECO:0000256" key="1">
    <source>
        <dbReference type="SAM" id="MobiDB-lite"/>
    </source>
</evidence>
<dbReference type="AlphaFoldDB" id="A0A9B0TBB5"/>
<evidence type="ECO:0000313" key="3">
    <source>
        <dbReference type="RefSeq" id="XP_006861357.1"/>
    </source>
</evidence>
<dbReference type="OrthoDB" id="9449942at2759"/>
<feature type="compositionally biased region" description="Low complexity" evidence="1">
    <location>
        <begin position="141"/>
        <end position="150"/>
    </location>
</feature>
<feature type="compositionally biased region" description="Basic residues" evidence="1">
    <location>
        <begin position="543"/>
        <end position="560"/>
    </location>
</feature>
<dbReference type="Pfam" id="PF15287">
    <property type="entry name" value="KRBA1"/>
    <property type="match status" value="3"/>
</dbReference>
<feature type="region of interest" description="Disordered" evidence="1">
    <location>
        <begin position="208"/>
        <end position="246"/>
    </location>
</feature>
<organism evidence="2 3">
    <name type="scientific">Chrysochloris asiatica</name>
    <name type="common">Cape golden mole</name>
    <dbReference type="NCBI Taxonomy" id="185453"/>
    <lineage>
        <taxon>Eukaryota</taxon>
        <taxon>Metazoa</taxon>
        <taxon>Chordata</taxon>
        <taxon>Craniata</taxon>
        <taxon>Vertebrata</taxon>
        <taxon>Euteleostomi</taxon>
        <taxon>Mammalia</taxon>
        <taxon>Eutheria</taxon>
        <taxon>Afrotheria</taxon>
        <taxon>Chrysochloridae</taxon>
        <taxon>Chrysochlorinae</taxon>
        <taxon>Chrysochloris</taxon>
    </lineage>
</organism>
<dbReference type="PANTHER" id="PTHR22740:SF3">
    <property type="entry name" value="PROTEIN KRBA1"/>
    <property type="match status" value="1"/>
</dbReference>
<dbReference type="GeneID" id="102828910"/>
<reference evidence="3" key="1">
    <citation type="submission" date="2025-08" db="UniProtKB">
        <authorList>
            <consortium name="RefSeq"/>
        </authorList>
    </citation>
    <scope>IDENTIFICATION</scope>
    <source>
        <tissue evidence="3">Spleen</tissue>
    </source>
</reference>
<dbReference type="CTD" id="84626"/>
<dbReference type="InterPro" id="IPR029317">
    <property type="entry name" value="KRBA1_rpt"/>
</dbReference>
<accession>A0A9B0TBB5</accession>
<evidence type="ECO:0000313" key="2">
    <source>
        <dbReference type="Proteomes" id="UP000504623"/>
    </source>
</evidence>
<dbReference type="RefSeq" id="XP_006861357.1">
    <property type="nucleotide sequence ID" value="XM_006861295.1"/>
</dbReference>
<dbReference type="SMART" id="SM01258">
    <property type="entry name" value="KRBA1"/>
    <property type="match status" value="4"/>
</dbReference>
<dbReference type="PANTHER" id="PTHR22740">
    <property type="entry name" value="PROTEIN KRBA1"/>
    <property type="match status" value="1"/>
</dbReference>
<feature type="region of interest" description="Disordered" evidence="1">
    <location>
        <begin position="392"/>
        <end position="414"/>
    </location>
</feature>
<name>A0A9B0TBB5_CHRAS</name>
<feature type="region of interest" description="Disordered" evidence="1">
    <location>
        <begin position="269"/>
        <end position="375"/>
    </location>
</feature>
<feature type="region of interest" description="Disordered" evidence="1">
    <location>
        <begin position="163"/>
        <end position="196"/>
    </location>
</feature>
<feature type="compositionally biased region" description="Low complexity" evidence="1">
    <location>
        <begin position="334"/>
        <end position="349"/>
    </location>
</feature>
<proteinExistence type="predicted"/>
<keyword evidence="2" id="KW-1185">Reference proteome</keyword>
<feature type="compositionally biased region" description="Low complexity" evidence="1">
    <location>
        <begin position="272"/>
        <end position="291"/>
    </location>
</feature>
<feature type="region of interest" description="Disordered" evidence="1">
    <location>
        <begin position="28"/>
        <end position="63"/>
    </location>
</feature>
<feature type="region of interest" description="Disordered" evidence="1">
    <location>
        <begin position="84"/>
        <end position="151"/>
    </location>
</feature>
<gene>
    <name evidence="3" type="primary">KRBA1</name>
</gene>